<evidence type="ECO:0000313" key="2">
    <source>
        <dbReference type="EMBL" id="KAF9449840.1"/>
    </source>
</evidence>
<feature type="signal peptide" evidence="1">
    <location>
        <begin position="1"/>
        <end position="20"/>
    </location>
</feature>
<protein>
    <recommendedName>
        <fullName evidence="4">Secreted protein</fullName>
    </recommendedName>
</protein>
<accession>A0A9P5XHV8</accession>
<keyword evidence="1" id="KW-0732">Signal</keyword>
<evidence type="ECO:0008006" key="4">
    <source>
        <dbReference type="Google" id="ProtNLM"/>
    </source>
</evidence>
<dbReference type="EMBL" id="MU151119">
    <property type="protein sequence ID" value="KAF9449840.1"/>
    <property type="molecule type" value="Genomic_DNA"/>
</dbReference>
<gene>
    <name evidence="2" type="ORF">P691DRAFT_811645</name>
</gene>
<keyword evidence="3" id="KW-1185">Reference proteome</keyword>
<name>A0A9P5XHV8_9AGAR</name>
<evidence type="ECO:0000313" key="3">
    <source>
        <dbReference type="Proteomes" id="UP000807342"/>
    </source>
</evidence>
<organism evidence="2 3">
    <name type="scientific">Macrolepiota fuliginosa MF-IS2</name>
    <dbReference type="NCBI Taxonomy" id="1400762"/>
    <lineage>
        <taxon>Eukaryota</taxon>
        <taxon>Fungi</taxon>
        <taxon>Dikarya</taxon>
        <taxon>Basidiomycota</taxon>
        <taxon>Agaricomycotina</taxon>
        <taxon>Agaricomycetes</taxon>
        <taxon>Agaricomycetidae</taxon>
        <taxon>Agaricales</taxon>
        <taxon>Agaricineae</taxon>
        <taxon>Agaricaceae</taxon>
        <taxon>Macrolepiota</taxon>
    </lineage>
</organism>
<dbReference type="AlphaFoldDB" id="A0A9P5XHV8"/>
<feature type="chain" id="PRO_5040124679" description="Secreted protein" evidence="1">
    <location>
        <begin position="21"/>
        <end position="66"/>
    </location>
</feature>
<proteinExistence type="predicted"/>
<evidence type="ECO:0000256" key="1">
    <source>
        <dbReference type="SAM" id="SignalP"/>
    </source>
</evidence>
<dbReference type="Proteomes" id="UP000807342">
    <property type="component" value="Unassembled WGS sequence"/>
</dbReference>
<reference evidence="2" key="1">
    <citation type="submission" date="2020-11" db="EMBL/GenBank/DDBJ databases">
        <authorList>
            <consortium name="DOE Joint Genome Institute"/>
            <person name="Ahrendt S."/>
            <person name="Riley R."/>
            <person name="Andreopoulos W."/>
            <person name="Labutti K."/>
            <person name="Pangilinan J."/>
            <person name="Ruiz-Duenas F.J."/>
            <person name="Barrasa J.M."/>
            <person name="Sanchez-Garcia M."/>
            <person name="Camarero S."/>
            <person name="Miyauchi S."/>
            <person name="Serrano A."/>
            <person name="Linde D."/>
            <person name="Babiker R."/>
            <person name="Drula E."/>
            <person name="Ayuso-Fernandez I."/>
            <person name="Pacheco R."/>
            <person name="Padilla G."/>
            <person name="Ferreira P."/>
            <person name="Barriuso J."/>
            <person name="Kellner H."/>
            <person name="Castanera R."/>
            <person name="Alfaro M."/>
            <person name="Ramirez L."/>
            <person name="Pisabarro A.G."/>
            <person name="Kuo A."/>
            <person name="Tritt A."/>
            <person name="Lipzen A."/>
            <person name="He G."/>
            <person name="Yan M."/>
            <person name="Ng V."/>
            <person name="Cullen D."/>
            <person name="Martin F."/>
            <person name="Rosso M.-N."/>
            <person name="Henrissat B."/>
            <person name="Hibbett D."/>
            <person name="Martinez A.T."/>
            <person name="Grigoriev I.V."/>
        </authorList>
    </citation>
    <scope>NUCLEOTIDE SEQUENCE</scope>
    <source>
        <strain evidence="2">MF-IS2</strain>
    </source>
</reference>
<comment type="caution">
    <text evidence="2">The sequence shown here is derived from an EMBL/GenBank/DDBJ whole genome shotgun (WGS) entry which is preliminary data.</text>
</comment>
<sequence length="66" mass="7775">MPSTALLPWLLMSLSPFPRAWLTRRTSSLHPLPFTSGVSPFVLLASKSLARRTYRYRWRHYRSRLS</sequence>